<keyword evidence="1" id="KW-0808">Transferase</keyword>
<keyword evidence="1" id="KW-0548">Nucleotidyltransferase</keyword>
<accession>A0A6L2NHR6</accession>
<dbReference type="EMBL" id="BKCJ010009178">
    <property type="protein sequence ID" value="GEU85776.1"/>
    <property type="molecule type" value="Genomic_DNA"/>
</dbReference>
<keyword evidence="1" id="KW-0695">RNA-directed DNA polymerase</keyword>
<comment type="caution">
    <text evidence="1">The sequence shown here is derived from an EMBL/GenBank/DDBJ whole genome shotgun (WGS) entry which is preliminary data.</text>
</comment>
<sequence>MDEAHTIRYYVQSGADKVYYDIRDMYWWPESVGNEIRYEYGLSSLDRWAEKCRSLVLWAEIRESRLIGPKMIQETTDKVVQIKEMLKTARDRQKSYKDNRRKPLEFSVGGQVLLKVSP</sequence>
<reference evidence="1" key="1">
    <citation type="journal article" date="2019" name="Sci. Rep.">
        <title>Draft genome of Tanacetum cinerariifolium, the natural source of mosquito coil.</title>
        <authorList>
            <person name="Yamashiro T."/>
            <person name="Shiraishi A."/>
            <person name="Satake H."/>
            <person name="Nakayama K."/>
        </authorList>
    </citation>
    <scope>NUCLEOTIDE SEQUENCE</scope>
</reference>
<name>A0A6L2NHR6_TANCI</name>
<dbReference type="AlphaFoldDB" id="A0A6L2NHR6"/>
<protein>
    <submittedName>
        <fullName evidence="1">Reverse transcriptase domain-containing protein</fullName>
    </submittedName>
</protein>
<gene>
    <name evidence="1" type="ORF">Tci_057754</name>
</gene>
<proteinExistence type="predicted"/>
<evidence type="ECO:0000313" key="1">
    <source>
        <dbReference type="EMBL" id="GEU85776.1"/>
    </source>
</evidence>
<organism evidence="1">
    <name type="scientific">Tanacetum cinerariifolium</name>
    <name type="common">Dalmatian daisy</name>
    <name type="synonym">Chrysanthemum cinerariifolium</name>
    <dbReference type="NCBI Taxonomy" id="118510"/>
    <lineage>
        <taxon>Eukaryota</taxon>
        <taxon>Viridiplantae</taxon>
        <taxon>Streptophyta</taxon>
        <taxon>Embryophyta</taxon>
        <taxon>Tracheophyta</taxon>
        <taxon>Spermatophyta</taxon>
        <taxon>Magnoliopsida</taxon>
        <taxon>eudicotyledons</taxon>
        <taxon>Gunneridae</taxon>
        <taxon>Pentapetalae</taxon>
        <taxon>asterids</taxon>
        <taxon>campanulids</taxon>
        <taxon>Asterales</taxon>
        <taxon>Asteraceae</taxon>
        <taxon>Asteroideae</taxon>
        <taxon>Anthemideae</taxon>
        <taxon>Anthemidinae</taxon>
        <taxon>Tanacetum</taxon>
    </lineage>
</organism>
<dbReference type="GO" id="GO:0003964">
    <property type="term" value="F:RNA-directed DNA polymerase activity"/>
    <property type="evidence" value="ECO:0007669"/>
    <property type="project" value="UniProtKB-KW"/>
</dbReference>